<comment type="caution">
    <text evidence="1">The sequence shown here is derived from an EMBL/GenBank/DDBJ whole genome shotgun (WGS) entry which is preliminary data.</text>
</comment>
<evidence type="ECO:0000313" key="2">
    <source>
        <dbReference type="Proteomes" id="UP000034681"/>
    </source>
</evidence>
<name>A0A0M2PP39_PROHO</name>
<keyword evidence="2" id="KW-1185">Reference proteome</keyword>
<organism evidence="1 2">
    <name type="scientific">Prochlorothrix hollandica PCC 9006 = CALU 1027</name>
    <dbReference type="NCBI Taxonomy" id="317619"/>
    <lineage>
        <taxon>Bacteria</taxon>
        <taxon>Bacillati</taxon>
        <taxon>Cyanobacteriota</taxon>
        <taxon>Cyanophyceae</taxon>
        <taxon>Prochlorotrichales</taxon>
        <taxon>Prochlorotrichaceae</taxon>
        <taxon>Prochlorothrix</taxon>
    </lineage>
</organism>
<protein>
    <submittedName>
        <fullName evidence="1">Uncharacterized protein</fullName>
    </submittedName>
</protein>
<dbReference type="EMBL" id="AJTX02000009">
    <property type="protein sequence ID" value="KKI98355.1"/>
    <property type="molecule type" value="Genomic_DNA"/>
</dbReference>
<evidence type="ECO:0000313" key="1">
    <source>
        <dbReference type="EMBL" id="KKI98355.1"/>
    </source>
</evidence>
<dbReference type="eggNOG" id="COG3381">
    <property type="taxonomic scope" value="Bacteria"/>
</dbReference>
<dbReference type="Proteomes" id="UP000034681">
    <property type="component" value="Unassembled WGS sequence"/>
</dbReference>
<reference evidence="1" key="1">
    <citation type="submission" date="2012-04" db="EMBL/GenBank/DDBJ databases">
        <authorList>
            <person name="Borisov I.G."/>
            <person name="Ivanikova N.V."/>
            <person name="Pinevich A.V."/>
        </authorList>
    </citation>
    <scope>NUCLEOTIDE SEQUENCE</scope>
    <source>
        <strain evidence="1">CALU 1027</strain>
    </source>
</reference>
<gene>
    <name evidence="1" type="ORF">PROH_19580</name>
</gene>
<dbReference type="STRING" id="317619.GCA_000332315_03139"/>
<dbReference type="AlphaFoldDB" id="A0A0M2PP39"/>
<proteinExistence type="predicted"/>
<accession>A0A0M2PP39</accession>
<sequence>MQDTKDKEPVSAGSWTLPSVLSPVTLTGQSTDQFIDQSTGQSAGQFIDQSAGQSAGQFIDQSAGQPIASPSQNPTGEPWRLDVGSIHPLEGMRTQLSGEDVTLLMVALEALLAFWQEHQGAIAAFPPLKAQIQIPPSPAFGSVGSVPQSVQISTLPQVAQELLHQEPQLDLFWKDPMALLRMRQVQNSLICDRAIVSIGVMPWSIYGVLQGMGVVQGEDLPKSIATTGEGLPVIMVQTTAPKAKALMAAIAGSGGIEAIGFNPGYDFLSAMVCDIGLIKLQSGVFEVFGEYNQEGQIHRLARQKWDQRTQATGQRCGLVVAKGLTGKAKGQPGIRDIVGFCTTRSVTSEEMGLGMLHLQFIPSSFS</sequence>